<gene>
    <name evidence="2" type="ORF">ACFQKE_09440</name>
</gene>
<proteinExistence type="predicted"/>
<dbReference type="InterPro" id="IPR040624">
    <property type="entry name" value="HalOD1"/>
</dbReference>
<dbReference type="EMBL" id="JBHTAT010000001">
    <property type="protein sequence ID" value="MFC7255510.1"/>
    <property type="molecule type" value="Genomic_DNA"/>
</dbReference>
<organism evidence="2 3">
    <name type="scientific">Haloplanus litoreus</name>
    <dbReference type="NCBI Taxonomy" id="767515"/>
    <lineage>
        <taxon>Archaea</taxon>
        <taxon>Methanobacteriati</taxon>
        <taxon>Methanobacteriota</taxon>
        <taxon>Stenosarchaea group</taxon>
        <taxon>Halobacteria</taxon>
        <taxon>Halobacteriales</taxon>
        <taxon>Haloferacaceae</taxon>
        <taxon>Haloplanus</taxon>
    </lineage>
</organism>
<reference evidence="2 3" key="1">
    <citation type="journal article" date="2019" name="Int. J. Syst. Evol. Microbiol.">
        <title>The Global Catalogue of Microorganisms (GCM) 10K type strain sequencing project: providing services to taxonomists for standard genome sequencing and annotation.</title>
        <authorList>
            <consortium name="The Broad Institute Genomics Platform"/>
            <consortium name="The Broad Institute Genome Sequencing Center for Infectious Disease"/>
            <person name="Wu L."/>
            <person name="Ma J."/>
        </authorList>
    </citation>
    <scope>NUCLEOTIDE SEQUENCE [LARGE SCALE GENOMIC DNA]</scope>
    <source>
        <strain evidence="2 3">GX21</strain>
    </source>
</reference>
<keyword evidence="3" id="KW-1185">Reference proteome</keyword>
<dbReference type="AlphaFoldDB" id="A0ABD5ZYN4"/>
<dbReference type="Proteomes" id="UP001596434">
    <property type="component" value="Unassembled WGS sequence"/>
</dbReference>
<name>A0ABD5ZYN4_9EURY</name>
<dbReference type="GeneID" id="96953872"/>
<evidence type="ECO:0000313" key="3">
    <source>
        <dbReference type="Proteomes" id="UP001596434"/>
    </source>
</evidence>
<dbReference type="RefSeq" id="WP_379703739.1">
    <property type="nucleotide sequence ID" value="NZ_JBHTAT010000001.1"/>
</dbReference>
<evidence type="ECO:0000259" key="1">
    <source>
        <dbReference type="Pfam" id="PF18545"/>
    </source>
</evidence>
<dbReference type="Pfam" id="PF18545">
    <property type="entry name" value="HalOD1"/>
    <property type="match status" value="1"/>
</dbReference>
<protein>
    <submittedName>
        <fullName evidence="2">HalOD1 output domain-containing protein</fullName>
    </submittedName>
</protein>
<accession>A0ABD5ZYN4</accession>
<sequence>MIDSDGTHPTWDADRRAYVTRFDGTGRPPSVAVAVAVAAVLDESPRPLFDYVDPDALDDLFVDSAESTTITVDVDGAVVTVRGDGRVFVRPP</sequence>
<comment type="caution">
    <text evidence="2">The sequence shown here is derived from an EMBL/GenBank/DDBJ whole genome shotgun (WGS) entry which is preliminary data.</text>
</comment>
<feature type="domain" description="Halobacterial output" evidence="1">
    <location>
        <begin position="27"/>
        <end position="91"/>
    </location>
</feature>
<evidence type="ECO:0000313" key="2">
    <source>
        <dbReference type="EMBL" id="MFC7255510.1"/>
    </source>
</evidence>